<dbReference type="AlphaFoldDB" id="A0AAW1S2X7"/>
<evidence type="ECO:0000256" key="7">
    <source>
        <dbReference type="ARBA" id="ARBA00022982"/>
    </source>
</evidence>
<evidence type="ECO:0000256" key="1">
    <source>
        <dbReference type="ARBA" id="ARBA00004443"/>
    </source>
</evidence>
<keyword evidence="4" id="KW-0813">Transport</keyword>
<evidence type="ECO:0000256" key="9">
    <source>
        <dbReference type="ARBA" id="ARBA00023128"/>
    </source>
</evidence>
<reference evidence="14 15" key="1">
    <citation type="journal article" date="2024" name="Nat. Commun.">
        <title>Phylogenomics reveals the evolutionary origins of lichenization in chlorophyte algae.</title>
        <authorList>
            <person name="Puginier C."/>
            <person name="Libourel C."/>
            <person name="Otte J."/>
            <person name="Skaloud P."/>
            <person name="Haon M."/>
            <person name="Grisel S."/>
            <person name="Petersen M."/>
            <person name="Berrin J.G."/>
            <person name="Delaux P.M."/>
            <person name="Dal Grande F."/>
            <person name="Keller J."/>
        </authorList>
    </citation>
    <scope>NUCLEOTIDE SEQUENCE [LARGE SCALE GENOMIC DNA]</scope>
    <source>
        <strain evidence="14 15">SAG 2145</strain>
    </source>
</reference>
<keyword evidence="7" id="KW-0249">Electron transport</keyword>
<comment type="similarity">
    <text evidence="2">Belongs to the complex I LYR family.</text>
</comment>
<feature type="region of interest" description="Disordered" evidence="13">
    <location>
        <begin position="92"/>
        <end position="111"/>
    </location>
</feature>
<proteinExistence type="inferred from homology"/>
<keyword evidence="8" id="KW-0007">Acetylation</keyword>
<dbReference type="Proteomes" id="UP001438707">
    <property type="component" value="Unassembled WGS sequence"/>
</dbReference>
<evidence type="ECO:0000313" key="15">
    <source>
        <dbReference type="Proteomes" id="UP001438707"/>
    </source>
</evidence>
<dbReference type="GO" id="GO:0006120">
    <property type="term" value="P:mitochondrial electron transport, NADH to ubiquinone"/>
    <property type="evidence" value="ECO:0007669"/>
    <property type="project" value="InterPro"/>
</dbReference>
<evidence type="ECO:0000256" key="12">
    <source>
        <dbReference type="ARBA" id="ARBA00032528"/>
    </source>
</evidence>
<organism evidence="14 15">
    <name type="scientific">Apatococcus lobatus</name>
    <dbReference type="NCBI Taxonomy" id="904363"/>
    <lineage>
        <taxon>Eukaryota</taxon>
        <taxon>Viridiplantae</taxon>
        <taxon>Chlorophyta</taxon>
        <taxon>core chlorophytes</taxon>
        <taxon>Trebouxiophyceae</taxon>
        <taxon>Chlorellales</taxon>
        <taxon>Chlorellaceae</taxon>
        <taxon>Apatococcus</taxon>
    </lineage>
</organism>
<sequence length="111" mass="13069">MSSFVELKRGLQKQRAVALYRRSLKVLSDWAVHRDLFYTESEKLRTQFEANSTADLHHTERLLERGEQQLLKWKHPDPYIVAYAPGGSLFQRNPPFPPEMHQHLDFGREGH</sequence>
<keyword evidence="6" id="KW-0999">Mitochondrion inner membrane</keyword>
<evidence type="ECO:0000256" key="8">
    <source>
        <dbReference type="ARBA" id="ARBA00022990"/>
    </source>
</evidence>
<name>A0AAW1S2X7_9CHLO</name>
<evidence type="ECO:0000256" key="13">
    <source>
        <dbReference type="SAM" id="MobiDB-lite"/>
    </source>
</evidence>
<dbReference type="PANTHER" id="PTHR12868:SF0">
    <property type="entry name" value="NADH DEHYDROGENASE [UBIQUINONE] 1 BETA SUBCOMPLEX SUBUNIT 9"/>
    <property type="match status" value="1"/>
</dbReference>
<dbReference type="GO" id="GO:0005743">
    <property type="term" value="C:mitochondrial inner membrane"/>
    <property type="evidence" value="ECO:0007669"/>
    <property type="project" value="UniProtKB-SubCell"/>
</dbReference>
<evidence type="ECO:0000256" key="2">
    <source>
        <dbReference type="ARBA" id="ARBA00009508"/>
    </source>
</evidence>
<keyword evidence="9" id="KW-0496">Mitochondrion</keyword>
<evidence type="ECO:0000256" key="5">
    <source>
        <dbReference type="ARBA" id="ARBA00022660"/>
    </source>
</evidence>
<keyword evidence="5" id="KW-0679">Respiratory chain</keyword>
<comment type="subcellular location">
    <subcellularLocation>
        <location evidence="1">Mitochondrion inner membrane</location>
        <topology evidence="1">Peripheral membrane protein</topology>
        <orientation evidence="1">Matrix side</orientation>
    </subcellularLocation>
</comment>
<dbReference type="PANTHER" id="PTHR12868">
    <property type="entry name" value="NADH-UBIQUINONE OXIDOREDUCTASE B22 SUBUNIT"/>
    <property type="match status" value="1"/>
</dbReference>
<comment type="caution">
    <text evidence="14">The sequence shown here is derived from an EMBL/GenBank/DDBJ whole genome shotgun (WGS) entry which is preliminary data.</text>
</comment>
<evidence type="ECO:0000256" key="11">
    <source>
        <dbReference type="ARBA" id="ARBA00030192"/>
    </source>
</evidence>
<dbReference type="InterPro" id="IPR045292">
    <property type="entry name" value="Complex1_LYR_NDUFB9_LYRM3"/>
</dbReference>
<keyword evidence="10" id="KW-0472">Membrane</keyword>
<dbReference type="EMBL" id="JALJOS010000004">
    <property type="protein sequence ID" value="KAK9839968.1"/>
    <property type="molecule type" value="Genomic_DNA"/>
</dbReference>
<evidence type="ECO:0000256" key="4">
    <source>
        <dbReference type="ARBA" id="ARBA00022448"/>
    </source>
</evidence>
<evidence type="ECO:0000256" key="6">
    <source>
        <dbReference type="ARBA" id="ARBA00022792"/>
    </source>
</evidence>
<dbReference type="InterPro" id="IPR033034">
    <property type="entry name" value="NDUFB9"/>
</dbReference>
<protein>
    <recommendedName>
        <fullName evidence="3">NADH dehydrogenase [ubiquinone] 1 beta subcomplex subunit 9</fullName>
    </recommendedName>
    <alternativeName>
        <fullName evidence="11">Complex I-B22</fullName>
    </alternativeName>
    <alternativeName>
        <fullName evidence="12">NADH-ubiquinone oxidoreductase B22 subunit</fullName>
    </alternativeName>
</protein>
<dbReference type="CDD" id="cd20263">
    <property type="entry name" value="Complex1_LYR_NDUFB9_LYRM3"/>
    <property type="match status" value="1"/>
</dbReference>
<evidence type="ECO:0000256" key="3">
    <source>
        <dbReference type="ARBA" id="ARBA00018684"/>
    </source>
</evidence>
<feature type="compositionally biased region" description="Basic and acidic residues" evidence="13">
    <location>
        <begin position="100"/>
        <end position="111"/>
    </location>
</feature>
<accession>A0AAW1S2X7</accession>
<keyword evidence="15" id="KW-1185">Reference proteome</keyword>
<gene>
    <name evidence="14" type="ORF">WJX74_001246</name>
</gene>
<evidence type="ECO:0000313" key="14">
    <source>
        <dbReference type="EMBL" id="KAK9839968.1"/>
    </source>
</evidence>
<evidence type="ECO:0000256" key="10">
    <source>
        <dbReference type="ARBA" id="ARBA00023136"/>
    </source>
</evidence>